<protein>
    <submittedName>
        <fullName evidence="1">8557_t:CDS:1</fullName>
    </submittedName>
</protein>
<dbReference type="AlphaFoldDB" id="A0A9N9P6Z3"/>
<evidence type="ECO:0000313" key="2">
    <source>
        <dbReference type="Proteomes" id="UP000789759"/>
    </source>
</evidence>
<dbReference type="OrthoDB" id="2427212at2759"/>
<comment type="caution">
    <text evidence="1">The sequence shown here is derived from an EMBL/GenBank/DDBJ whole genome shotgun (WGS) entry which is preliminary data.</text>
</comment>
<sequence length="103" mass="12161">KSTDSLENMSYESHEFDNKPTELCEIRSESEEFENLIIDEDLDNELLDSNFLKEKFEISANKIDIEKNNNYELPSKIKDIIHLDINPVAKWDLKLLFNELQLL</sequence>
<feature type="non-terminal residue" evidence="1">
    <location>
        <position position="103"/>
    </location>
</feature>
<organism evidence="1 2">
    <name type="scientific">Cetraspora pellucida</name>
    <dbReference type="NCBI Taxonomy" id="1433469"/>
    <lineage>
        <taxon>Eukaryota</taxon>
        <taxon>Fungi</taxon>
        <taxon>Fungi incertae sedis</taxon>
        <taxon>Mucoromycota</taxon>
        <taxon>Glomeromycotina</taxon>
        <taxon>Glomeromycetes</taxon>
        <taxon>Diversisporales</taxon>
        <taxon>Gigasporaceae</taxon>
        <taxon>Cetraspora</taxon>
    </lineage>
</organism>
<proteinExistence type="predicted"/>
<reference evidence="1" key="1">
    <citation type="submission" date="2021-06" db="EMBL/GenBank/DDBJ databases">
        <authorList>
            <person name="Kallberg Y."/>
            <person name="Tangrot J."/>
            <person name="Rosling A."/>
        </authorList>
    </citation>
    <scope>NUCLEOTIDE SEQUENCE</scope>
    <source>
        <strain evidence="1">FL966</strain>
    </source>
</reference>
<evidence type="ECO:0000313" key="1">
    <source>
        <dbReference type="EMBL" id="CAG8810148.1"/>
    </source>
</evidence>
<dbReference type="Proteomes" id="UP000789759">
    <property type="component" value="Unassembled WGS sequence"/>
</dbReference>
<dbReference type="EMBL" id="CAJVQA010037691">
    <property type="protein sequence ID" value="CAG8810148.1"/>
    <property type="molecule type" value="Genomic_DNA"/>
</dbReference>
<name>A0A9N9P6Z3_9GLOM</name>
<accession>A0A9N9P6Z3</accession>
<keyword evidence="2" id="KW-1185">Reference proteome</keyword>
<gene>
    <name evidence="1" type="ORF">CPELLU_LOCUS18551</name>
</gene>